<comment type="caution">
    <text evidence="1">The sequence shown here is derived from an EMBL/GenBank/DDBJ whole genome shotgun (WGS) entry which is preliminary data.</text>
</comment>
<proteinExistence type="predicted"/>
<evidence type="ECO:0000313" key="2">
    <source>
        <dbReference type="Proteomes" id="UP000275267"/>
    </source>
</evidence>
<reference evidence="2" key="1">
    <citation type="journal article" date="2019" name="Nat. Commun.">
        <title>The genome of broomcorn millet.</title>
        <authorList>
            <person name="Zou C."/>
            <person name="Miki D."/>
            <person name="Li D."/>
            <person name="Tang Q."/>
            <person name="Xiao L."/>
            <person name="Rajput S."/>
            <person name="Deng P."/>
            <person name="Jia W."/>
            <person name="Huang R."/>
            <person name="Zhang M."/>
            <person name="Sun Y."/>
            <person name="Hu J."/>
            <person name="Fu X."/>
            <person name="Schnable P.S."/>
            <person name="Li F."/>
            <person name="Zhang H."/>
            <person name="Feng B."/>
            <person name="Zhu X."/>
            <person name="Liu R."/>
            <person name="Schnable J.C."/>
            <person name="Zhu J.-K."/>
            <person name="Zhang H."/>
        </authorList>
    </citation>
    <scope>NUCLEOTIDE SEQUENCE [LARGE SCALE GENOMIC DNA]</scope>
</reference>
<dbReference type="GO" id="GO:0005737">
    <property type="term" value="C:cytoplasm"/>
    <property type="evidence" value="ECO:0007669"/>
    <property type="project" value="TreeGrafter"/>
</dbReference>
<dbReference type="Proteomes" id="UP000275267">
    <property type="component" value="Unassembled WGS sequence"/>
</dbReference>
<dbReference type="AlphaFoldDB" id="A0A3L6Q4A6"/>
<name>A0A3L6Q4A6_PANMI</name>
<dbReference type="PANTHER" id="PTHR13017">
    <property type="entry name" value="5-FORMYLTETRAHYDROFOLATE CYCLO-LIGASE-RELATED"/>
    <property type="match status" value="1"/>
</dbReference>
<dbReference type="STRING" id="4540.A0A3L6Q4A6"/>
<dbReference type="OrthoDB" id="433414at2759"/>
<protein>
    <submittedName>
        <fullName evidence="1">Uncharacterized protein</fullName>
    </submittedName>
</protein>
<organism evidence="1 2">
    <name type="scientific">Panicum miliaceum</name>
    <name type="common">Proso millet</name>
    <name type="synonym">Broomcorn millet</name>
    <dbReference type="NCBI Taxonomy" id="4540"/>
    <lineage>
        <taxon>Eukaryota</taxon>
        <taxon>Viridiplantae</taxon>
        <taxon>Streptophyta</taxon>
        <taxon>Embryophyta</taxon>
        <taxon>Tracheophyta</taxon>
        <taxon>Spermatophyta</taxon>
        <taxon>Magnoliopsida</taxon>
        <taxon>Liliopsida</taxon>
        <taxon>Poales</taxon>
        <taxon>Poaceae</taxon>
        <taxon>PACMAD clade</taxon>
        <taxon>Panicoideae</taxon>
        <taxon>Panicodae</taxon>
        <taxon>Paniceae</taxon>
        <taxon>Panicinae</taxon>
        <taxon>Panicum</taxon>
        <taxon>Panicum sect. Panicum</taxon>
    </lineage>
</organism>
<sequence length="150" mass="16538">MCRQGLKIDAMVRAECARLRAGLEQARKRQYHALSCDKKLLTPQPRLRTGFFSVLDSQMIPAGCIPEARTSVGAGKPIVLDERIKVDLIVIGSSVAVDPSSGAQLGKGDDYTDEWDECIMKVGTSYRRNLRVSEDRPKVRKTAGHSEVHG</sequence>
<dbReference type="PANTHER" id="PTHR13017:SF0">
    <property type="entry name" value="METHENYLTETRAHYDROFOLATE SYNTHASE DOMAIN-CONTAINING PROTEIN"/>
    <property type="match status" value="1"/>
</dbReference>
<dbReference type="EMBL" id="PQIB02000014">
    <property type="protein sequence ID" value="RLM69719.1"/>
    <property type="molecule type" value="Genomic_DNA"/>
</dbReference>
<dbReference type="InterPro" id="IPR002698">
    <property type="entry name" value="FTHF_cligase"/>
</dbReference>
<keyword evidence="2" id="KW-1185">Reference proteome</keyword>
<gene>
    <name evidence="1" type="ORF">C2845_PM17G12940</name>
</gene>
<accession>A0A3L6Q4A6</accession>
<evidence type="ECO:0000313" key="1">
    <source>
        <dbReference type="EMBL" id="RLM69719.1"/>
    </source>
</evidence>